<keyword evidence="2" id="KW-0614">Plasmid</keyword>
<evidence type="ECO:0000256" key="1">
    <source>
        <dbReference type="SAM" id="MobiDB-lite"/>
    </source>
</evidence>
<sequence length="45" mass="5044">MLKALITLEARVVHPLLPNCSQGAVRRKAYGGGSPRRRRTRQVMV</sequence>
<evidence type="ECO:0000313" key="2">
    <source>
        <dbReference type="EMBL" id="AVX34310.1"/>
    </source>
</evidence>
<proteinExistence type="predicted"/>
<reference evidence="2" key="1">
    <citation type="submission" date="2017-10" db="EMBL/GenBank/DDBJ databases">
        <title>Klebsiella pneumoniae strain F160070 plasmid p160070-MCR, complete sequence.</title>
        <authorList>
            <person name="Zhang D."/>
            <person name="Zhao Y."/>
            <person name="An H."/>
            <person name="Feng J."/>
            <person name="Zhan Z."/>
            <person name="Yin Z."/>
            <person name="Zhou D."/>
        </authorList>
    </citation>
    <scope>NUCLEOTIDE SEQUENCE</scope>
    <source>
        <strain evidence="2">F160070</strain>
        <plasmid evidence="2">p160070-MCR</plasmid>
    </source>
</reference>
<dbReference type="AlphaFoldDB" id="A0A2R4NEQ5"/>
<feature type="region of interest" description="Disordered" evidence="1">
    <location>
        <begin position="26"/>
        <end position="45"/>
    </location>
</feature>
<accession>A0A2R4NEQ5</accession>
<organism evidence="2">
    <name type="scientific">Klebsiella pneumoniae</name>
    <dbReference type="NCBI Taxonomy" id="573"/>
    <lineage>
        <taxon>Bacteria</taxon>
        <taxon>Pseudomonadati</taxon>
        <taxon>Pseudomonadota</taxon>
        <taxon>Gammaproteobacteria</taxon>
        <taxon>Enterobacterales</taxon>
        <taxon>Enterobacteriaceae</taxon>
        <taxon>Klebsiella/Raoultella group</taxon>
        <taxon>Klebsiella</taxon>
        <taxon>Klebsiella pneumoniae complex</taxon>
    </lineage>
</organism>
<protein>
    <submittedName>
        <fullName evidence="2">Uncharacterized protein</fullName>
    </submittedName>
</protein>
<name>A0A2R4NEQ5_KLEPN</name>
<geneLocation type="plasmid" evidence="2">
    <name>p160070-MCR</name>
</geneLocation>
<dbReference type="EMBL" id="MG288678">
    <property type="protein sequence ID" value="AVX34310.1"/>
    <property type="molecule type" value="Genomic_DNA"/>
</dbReference>